<accession>A0ABC9HID2</accession>
<dbReference type="PANTHER" id="PTHR21301">
    <property type="entry name" value="REVERSE TRANSCRIPTASE"/>
    <property type="match status" value="1"/>
</dbReference>
<feature type="domain" description="Helix-turn-helix" evidence="2">
    <location>
        <begin position="269"/>
        <end position="323"/>
    </location>
</feature>
<feature type="domain" description="Helix-turn-helix" evidence="2">
    <location>
        <begin position="30"/>
        <end position="84"/>
    </location>
</feature>
<evidence type="ECO:0000313" key="3">
    <source>
        <dbReference type="EMBL" id="CAM0512461.1"/>
    </source>
</evidence>
<evidence type="ECO:0000259" key="2">
    <source>
        <dbReference type="Pfam" id="PF26215"/>
    </source>
</evidence>
<dbReference type="Proteomes" id="UP001189180">
    <property type="component" value="Unassembled WGS sequence"/>
</dbReference>
<proteinExistence type="predicted"/>
<organism evidence="3 4">
    <name type="scientific">Fasciola hepatica</name>
    <name type="common">Liver fluke</name>
    <dbReference type="NCBI Taxonomy" id="6192"/>
    <lineage>
        <taxon>Eukaryota</taxon>
        <taxon>Metazoa</taxon>
        <taxon>Spiralia</taxon>
        <taxon>Lophotrochozoa</taxon>
        <taxon>Platyhelminthes</taxon>
        <taxon>Trematoda</taxon>
        <taxon>Digenea</taxon>
        <taxon>Plagiorchiida</taxon>
        <taxon>Echinostomata</taxon>
        <taxon>Echinostomatoidea</taxon>
        <taxon>Fasciolidae</taxon>
        <taxon>Fasciola</taxon>
    </lineage>
</organism>
<dbReference type="PANTHER" id="PTHR21301:SF10">
    <property type="entry name" value="REVERSE TRANSCRIPTASE DOMAIN-CONTAINING PROTEIN"/>
    <property type="match status" value="1"/>
</dbReference>
<dbReference type="AlphaFoldDB" id="A0ABC9HID2"/>
<keyword evidence="4" id="KW-1185">Reference proteome</keyword>
<feature type="signal peptide" evidence="1">
    <location>
        <begin position="1"/>
        <end position="23"/>
    </location>
</feature>
<dbReference type="Pfam" id="PF26215">
    <property type="entry name" value="HTH_animal"/>
    <property type="match status" value="4"/>
</dbReference>
<keyword evidence="1" id="KW-0732">Signal</keyword>
<protein>
    <recommendedName>
        <fullName evidence="2">Helix-turn-helix domain-containing protein</fullName>
    </recommendedName>
</protein>
<reference evidence="3 4" key="1">
    <citation type="submission" date="2024-08" db="EMBL/GenBank/DDBJ databases">
        <authorList>
            <person name="Paterson S."/>
        </authorList>
    </citation>
    <scope>NUCLEOTIDE SEQUENCE [LARGE SCALE GENOMIC DNA]</scope>
</reference>
<feature type="chain" id="PRO_5044755240" description="Helix-turn-helix domain-containing protein" evidence="1">
    <location>
        <begin position="24"/>
        <end position="945"/>
    </location>
</feature>
<comment type="caution">
    <text evidence="3">The sequence shown here is derived from an EMBL/GenBank/DDBJ whole genome shotgun (WGS) entry which is preliminary data.</text>
</comment>
<sequence>MSVAVLFLVLGLELNSHIPRALPKWPEPRYDSFASVEYERGLVRTLFQTARHICTEDMIDNELRQLNKSLTRNAYPDAFIERHSKPKVIRQTNSSAEKLLVTICLPVKRDDINCLLKRPLGSAFARTYYAADPRIVHRTIEIPTPSVKQRLPLYTKSNLIYQFQFSRGATYVGRTERQLRNRVIEYIPNWVQRFVMQSGSDQRHNDNVRNHKIPSSAVARHLLMTQHPADRSTAFRVIHVAKNTRLLRIRLSNPQLKNAALPKWPEPRYDSFASVEYERGLVRTLFQTARHICTEDMIDNELRQLNKSLTRNAYPDAFIERHSKPKVIRQTNSSAEKLLVTICLPFKRDDINCLLKRPLGSAFARTYYAADLRIVHRTIEIPTPSVKQRLPLYTKSNLIYQFQFSRGATYVGRTERQLRNRVIEYIPNWVQRFVMQSGSDQRHNDNVRNHKIPSSAVARHLLMTQHPADRSTAFRVIHVAKNTRLLRIRLSNPQLKNAALPKWPEPRYDSFASVEYERGLVRTLFQTARHICTEDMIDNELRQLNKSLTRNAYPDAFIERHSKPKVIRQTNSSAEKLLVTICLPFKRDDINCLLKRPLGSALARTYYAADLRIVHRTIEIPTPSVKQRLPLYTKSNLIYQFQFSRGATYVGRTERQLRNRYQFWLDNHHCAQQTYRSPSLVGLTDKLTVSQCGNPLSPILTHIFMAHLEEKASKILQRSQLYKRYVDHVLVITISLEETTWIMDELDRLHPNIRFTMEAEREHTLHFLDIKMTRKNDGTIARSVYREETWTGQCLQFDSFVSVEYERGLVRTLFHTARHICTEDMIDNELRQLKESLTRNAYPDAFIERHSKPKVIRQTNSSAEKLLVTLCLPFKRDDINCLLKRPLGSAFARTYYAADLRIVHRTIEIPTPSVKQRPPLYTKSNLIYQFQCSSGATYVGPSCNI</sequence>
<name>A0ABC9HID2_FASHE</name>
<evidence type="ECO:0000313" key="4">
    <source>
        <dbReference type="Proteomes" id="UP001189180"/>
    </source>
</evidence>
<feature type="domain" description="Helix-turn-helix" evidence="2">
    <location>
        <begin position="793"/>
        <end position="851"/>
    </location>
</feature>
<gene>
    <name evidence="3" type="ORF">FHB240107_LOCUS8600</name>
</gene>
<feature type="domain" description="Helix-turn-helix" evidence="2">
    <location>
        <begin position="508"/>
        <end position="562"/>
    </location>
</feature>
<dbReference type="InterPro" id="IPR058912">
    <property type="entry name" value="HTH_animal"/>
</dbReference>
<evidence type="ECO:0000256" key="1">
    <source>
        <dbReference type="SAM" id="SignalP"/>
    </source>
</evidence>
<dbReference type="EMBL" id="CANUEZ050000213">
    <property type="protein sequence ID" value="CAM0512461.1"/>
    <property type="molecule type" value="Genomic_DNA"/>
</dbReference>